<evidence type="ECO:0008006" key="10">
    <source>
        <dbReference type="Google" id="ProtNLM"/>
    </source>
</evidence>
<name>A0A8T2IFP2_9PIPI</name>
<dbReference type="GO" id="GO:0005634">
    <property type="term" value="C:nucleus"/>
    <property type="evidence" value="ECO:0007669"/>
    <property type="project" value="UniProtKB-SubCell"/>
</dbReference>
<feature type="compositionally biased region" description="Low complexity" evidence="7">
    <location>
        <begin position="111"/>
        <end position="125"/>
    </location>
</feature>
<evidence type="ECO:0000313" key="8">
    <source>
        <dbReference type="EMBL" id="KAG8429538.1"/>
    </source>
</evidence>
<dbReference type="Proteomes" id="UP000812440">
    <property type="component" value="Unassembled WGS sequence"/>
</dbReference>
<feature type="region of interest" description="Disordered" evidence="7">
    <location>
        <begin position="1"/>
        <end position="140"/>
    </location>
</feature>
<evidence type="ECO:0000256" key="1">
    <source>
        <dbReference type="ARBA" id="ARBA00004123"/>
    </source>
</evidence>
<evidence type="ECO:0000256" key="3">
    <source>
        <dbReference type="ARBA" id="ARBA00008329"/>
    </source>
</evidence>
<keyword evidence="4" id="KW-0963">Cytoplasm</keyword>
<dbReference type="InterPro" id="IPR033335">
    <property type="entry name" value="JUPITER"/>
</dbReference>
<comment type="similarity">
    <text evidence="3">Belongs to the JUPITER family.</text>
</comment>
<keyword evidence="5" id="KW-0597">Phosphoprotein</keyword>
<evidence type="ECO:0000256" key="4">
    <source>
        <dbReference type="ARBA" id="ARBA00022490"/>
    </source>
</evidence>
<dbReference type="Pfam" id="PF17054">
    <property type="entry name" value="JUPITER"/>
    <property type="match status" value="1"/>
</dbReference>
<dbReference type="PANTHER" id="PTHR34930:SF4">
    <property type="entry name" value="JUPITER MICROTUBULE ASSOCIATED HOMOLOG 1"/>
    <property type="match status" value="1"/>
</dbReference>
<dbReference type="PANTHER" id="PTHR34930">
    <property type="entry name" value="GEO05313P1"/>
    <property type="match status" value="1"/>
</dbReference>
<comment type="caution">
    <text evidence="8">The sequence shown here is derived from an EMBL/GenBank/DDBJ whole genome shotgun (WGS) entry which is preliminary data.</text>
</comment>
<dbReference type="GO" id="GO:0005737">
    <property type="term" value="C:cytoplasm"/>
    <property type="evidence" value="ECO:0007669"/>
    <property type="project" value="UniProtKB-SubCell"/>
</dbReference>
<gene>
    <name evidence="8" type="ORF">GDO86_019899</name>
</gene>
<evidence type="ECO:0000256" key="6">
    <source>
        <dbReference type="ARBA" id="ARBA00023242"/>
    </source>
</evidence>
<dbReference type="AlphaFoldDB" id="A0A8T2IFP2"/>
<evidence type="ECO:0000256" key="2">
    <source>
        <dbReference type="ARBA" id="ARBA00004496"/>
    </source>
</evidence>
<protein>
    <recommendedName>
        <fullName evidence="10">Hematological and neurological expressed 1 protein</fullName>
    </recommendedName>
</protein>
<keyword evidence="6" id="KW-0539">Nucleus</keyword>
<proteinExistence type="inferred from homology"/>
<comment type="subcellular location">
    <subcellularLocation>
        <location evidence="2">Cytoplasm</location>
    </subcellularLocation>
    <subcellularLocation>
        <location evidence="1">Nucleus</location>
    </subcellularLocation>
</comment>
<evidence type="ECO:0000256" key="7">
    <source>
        <dbReference type="SAM" id="MobiDB-lite"/>
    </source>
</evidence>
<dbReference type="OrthoDB" id="10071234at2759"/>
<sequence>MTTTSTFSGLEPESRSSSRVLRPPGGGSSFSFGVGETQEQPVRRHKMASNIFGVPENDPVPVQRPLETGASTKAECGDMDSAEQRTCPSEEYGDAGETESFEMEPGKEQSQPAAEPEAPVQPVAPGRRNPPGGRSTLVLG</sequence>
<feature type="compositionally biased region" description="Acidic residues" evidence="7">
    <location>
        <begin position="91"/>
        <end position="102"/>
    </location>
</feature>
<evidence type="ECO:0000256" key="5">
    <source>
        <dbReference type="ARBA" id="ARBA00022553"/>
    </source>
</evidence>
<keyword evidence="9" id="KW-1185">Reference proteome</keyword>
<accession>A0A8T2IFP2</accession>
<evidence type="ECO:0000313" key="9">
    <source>
        <dbReference type="Proteomes" id="UP000812440"/>
    </source>
</evidence>
<organism evidence="8 9">
    <name type="scientific">Hymenochirus boettgeri</name>
    <name type="common">Congo dwarf clawed frog</name>
    <dbReference type="NCBI Taxonomy" id="247094"/>
    <lineage>
        <taxon>Eukaryota</taxon>
        <taxon>Metazoa</taxon>
        <taxon>Chordata</taxon>
        <taxon>Craniata</taxon>
        <taxon>Vertebrata</taxon>
        <taxon>Euteleostomi</taxon>
        <taxon>Amphibia</taxon>
        <taxon>Batrachia</taxon>
        <taxon>Anura</taxon>
        <taxon>Pipoidea</taxon>
        <taxon>Pipidae</taxon>
        <taxon>Pipinae</taxon>
        <taxon>Hymenochirus</taxon>
    </lineage>
</organism>
<dbReference type="EMBL" id="JAACNH010005766">
    <property type="protein sequence ID" value="KAG8429538.1"/>
    <property type="molecule type" value="Genomic_DNA"/>
</dbReference>
<reference evidence="8" key="1">
    <citation type="thesis" date="2020" institute="ProQuest LLC" country="789 East Eisenhower Parkway, Ann Arbor, MI, USA">
        <title>Comparative Genomics and Chromosome Evolution.</title>
        <authorList>
            <person name="Mudd A.B."/>
        </authorList>
    </citation>
    <scope>NUCLEOTIDE SEQUENCE</scope>
    <source>
        <strain evidence="8">Female2</strain>
        <tissue evidence="8">Blood</tissue>
    </source>
</reference>